<dbReference type="PROSITE" id="PS50801">
    <property type="entry name" value="STAS"/>
    <property type="match status" value="1"/>
</dbReference>
<dbReference type="EMBL" id="JAWLNX010000011">
    <property type="protein sequence ID" value="MEB3369226.1"/>
    <property type="molecule type" value="Genomic_DNA"/>
</dbReference>
<accession>A0ABU6ACM9</accession>
<name>A0ABU6ACM9_9PSEU</name>
<dbReference type="SUPFAM" id="SSF52091">
    <property type="entry name" value="SpoIIaa-like"/>
    <property type="match status" value="1"/>
</dbReference>
<comment type="caution">
    <text evidence="3">The sequence shown here is derived from an EMBL/GenBank/DDBJ whole genome shotgun (WGS) entry which is preliminary data.</text>
</comment>
<reference evidence="3 4" key="1">
    <citation type="submission" date="2023-10" db="EMBL/GenBank/DDBJ databases">
        <title>Saccharopolyspora sp. nov., isolated from mangrove soil.</title>
        <authorList>
            <person name="Lu Y."/>
            <person name="Liu W."/>
        </authorList>
    </citation>
    <scope>NUCLEOTIDE SEQUENCE [LARGE SCALE GENOMIC DNA]</scope>
    <source>
        <strain evidence="3 4">S2-29</strain>
    </source>
</reference>
<organism evidence="3 4">
    <name type="scientific">Saccharopolyspora mangrovi</name>
    <dbReference type="NCBI Taxonomy" id="3082379"/>
    <lineage>
        <taxon>Bacteria</taxon>
        <taxon>Bacillati</taxon>
        <taxon>Actinomycetota</taxon>
        <taxon>Actinomycetes</taxon>
        <taxon>Pseudonocardiales</taxon>
        <taxon>Pseudonocardiaceae</taxon>
        <taxon>Saccharopolyspora</taxon>
    </lineage>
</organism>
<proteinExistence type="predicted"/>
<feature type="region of interest" description="Disordered" evidence="1">
    <location>
        <begin position="1"/>
        <end position="27"/>
    </location>
</feature>
<keyword evidence="4" id="KW-1185">Reference proteome</keyword>
<feature type="domain" description="STAS" evidence="2">
    <location>
        <begin position="31"/>
        <end position="138"/>
    </location>
</feature>
<dbReference type="Pfam" id="PF01740">
    <property type="entry name" value="STAS"/>
    <property type="match status" value="1"/>
</dbReference>
<dbReference type="Gene3D" id="3.30.750.24">
    <property type="entry name" value="STAS domain"/>
    <property type="match status" value="1"/>
</dbReference>
<dbReference type="RefSeq" id="WP_324266715.1">
    <property type="nucleotide sequence ID" value="NZ_JAWLNX010000011.1"/>
</dbReference>
<evidence type="ECO:0000256" key="1">
    <source>
        <dbReference type="SAM" id="MobiDB-lite"/>
    </source>
</evidence>
<sequence length="138" mass="14487">MVNADLTGTASSIPPPRRATPAAGSASGTLRVRAVRPGDGVVVVQVLGELDLAARHLLAEPVRQRLAGTAAMVVLDLSQINFINSDGVCALLELSRLAEARHKELVLVPSPSVDRLLRLLGLAGRFNQAASPESPARR</sequence>
<protein>
    <submittedName>
        <fullName evidence="3">STAS domain-containing protein</fullName>
    </submittedName>
</protein>
<gene>
    <name evidence="3" type="ORF">R4I43_17595</name>
</gene>
<dbReference type="PANTHER" id="PTHR33495:SF2">
    <property type="entry name" value="ANTI-SIGMA FACTOR ANTAGONIST TM_1081-RELATED"/>
    <property type="match status" value="1"/>
</dbReference>
<evidence type="ECO:0000313" key="3">
    <source>
        <dbReference type="EMBL" id="MEB3369226.1"/>
    </source>
</evidence>
<dbReference type="InterPro" id="IPR002645">
    <property type="entry name" value="STAS_dom"/>
</dbReference>
<evidence type="ECO:0000259" key="2">
    <source>
        <dbReference type="PROSITE" id="PS50801"/>
    </source>
</evidence>
<dbReference type="CDD" id="cd07043">
    <property type="entry name" value="STAS_anti-anti-sigma_factors"/>
    <property type="match status" value="1"/>
</dbReference>
<dbReference type="Proteomes" id="UP001327093">
    <property type="component" value="Unassembled WGS sequence"/>
</dbReference>
<feature type="compositionally biased region" description="Polar residues" evidence="1">
    <location>
        <begin position="1"/>
        <end position="12"/>
    </location>
</feature>
<dbReference type="InterPro" id="IPR036513">
    <property type="entry name" value="STAS_dom_sf"/>
</dbReference>
<dbReference type="PANTHER" id="PTHR33495">
    <property type="entry name" value="ANTI-SIGMA FACTOR ANTAGONIST TM_1081-RELATED-RELATED"/>
    <property type="match status" value="1"/>
</dbReference>
<evidence type="ECO:0000313" key="4">
    <source>
        <dbReference type="Proteomes" id="UP001327093"/>
    </source>
</evidence>